<evidence type="ECO:0000256" key="1">
    <source>
        <dbReference type="ARBA" id="ARBA00004236"/>
    </source>
</evidence>
<keyword evidence="7 8" id="KW-0807">Transducer</keyword>
<dbReference type="Proteomes" id="UP000018849">
    <property type="component" value="Unassembled WGS sequence"/>
</dbReference>
<evidence type="ECO:0000313" key="10">
    <source>
        <dbReference type="EMBL" id="EPN40005.1"/>
    </source>
</evidence>
<evidence type="ECO:0000256" key="2">
    <source>
        <dbReference type="ARBA" id="ARBA00022475"/>
    </source>
</evidence>
<dbReference type="SUPFAM" id="SSF58104">
    <property type="entry name" value="Methyl-accepting chemotaxis protein (MCP) signaling domain"/>
    <property type="match status" value="1"/>
</dbReference>
<evidence type="ECO:0000256" key="5">
    <source>
        <dbReference type="ARBA" id="ARBA00022989"/>
    </source>
</evidence>
<dbReference type="GO" id="GO:0006935">
    <property type="term" value="P:chemotaxis"/>
    <property type="evidence" value="ECO:0007669"/>
    <property type="project" value="UniProtKB-ARBA"/>
</dbReference>
<sequence length="88" mass="8940">AAMAADAANTASRDGLRIMGQTHSTIQALAEEVEISAQKVQALAVHSQSIGGVIQVISTIADQTNLLALNAAIEAARAGEQGRGFAVV</sequence>
<proteinExistence type="predicted"/>
<comment type="subcellular location">
    <subcellularLocation>
        <location evidence="1">Cell membrane</location>
    </subcellularLocation>
</comment>
<dbReference type="GO" id="GO:0005886">
    <property type="term" value="C:plasma membrane"/>
    <property type="evidence" value="ECO:0007669"/>
    <property type="project" value="UniProtKB-SubCell"/>
</dbReference>
<comment type="caution">
    <text evidence="10">The sequence shown here is derived from an EMBL/GenBank/DDBJ whole genome shotgun (WGS) entry which is preliminary data.</text>
</comment>
<dbReference type="InterPro" id="IPR004089">
    <property type="entry name" value="MCPsignal_dom"/>
</dbReference>
<dbReference type="EMBL" id="AOKF01003149">
    <property type="protein sequence ID" value="EPN40005.1"/>
    <property type="molecule type" value="Genomic_DNA"/>
</dbReference>
<protein>
    <submittedName>
        <fullName evidence="10">Methyl-accepting chemotaxis protein</fullName>
    </submittedName>
</protein>
<keyword evidence="6" id="KW-0472">Membrane</keyword>
<keyword evidence="4" id="KW-0812">Transmembrane</keyword>
<reference evidence="10 11" key="1">
    <citation type="journal article" date="2013" name="PLoS Pathog.">
        <title>Genomic analysis of the Kiwifruit pathogen Pseudomonas syringae pv. actinidiae provides insight into the origins of an emergent plant disease.</title>
        <authorList>
            <person name="McCann H.C."/>
            <person name="Rikkerink E.H."/>
            <person name="Bertels F."/>
            <person name="Fiers M."/>
            <person name="Lu A."/>
            <person name="Rees-George J."/>
            <person name="Andersen M.T."/>
            <person name="Gleave A.P."/>
            <person name="Haubold B."/>
            <person name="Wohlers M.W."/>
            <person name="Guttman D.S."/>
            <person name="Wang P.W."/>
            <person name="Straub C."/>
            <person name="Vanneste J.L."/>
            <person name="Rainey P.B."/>
            <person name="Templeton M.D."/>
        </authorList>
    </citation>
    <scope>NUCLEOTIDE SEQUENCE [LARGE SCALE GENOMIC DNA]</scope>
    <source>
        <strain evidence="10 11">ICMP 19096</strain>
    </source>
</reference>
<accession>A0A656JNG4</accession>
<evidence type="ECO:0000256" key="7">
    <source>
        <dbReference type="ARBA" id="ARBA00023224"/>
    </source>
</evidence>
<evidence type="ECO:0000256" key="8">
    <source>
        <dbReference type="PROSITE-ProRule" id="PRU00284"/>
    </source>
</evidence>
<name>A0A656JNG4_PSESF</name>
<organism evidence="10 11">
    <name type="scientific">Pseudomonas syringae pv. actinidiae ICMP 19096</name>
    <dbReference type="NCBI Taxonomy" id="1194405"/>
    <lineage>
        <taxon>Bacteria</taxon>
        <taxon>Pseudomonadati</taxon>
        <taxon>Pseudomonadota</taxon>
        <taxon>Gammaproteobacteria</taxon>
        <taxon>Pseudomonadales</taxon>
        <taxon>Pseudomonadaceae</taxon>
        <taxon>Pseudomonas</taxon>
        <taxon>Pseudomonas syringae</taxon>
    </lineage>
</organism>
<dbReference type="PANTHER" id="PTHR32089:SF112">
    <property type="entry name" value="LYSOZYME-LIKE PROTEIN-RELATED"/>
    <property type="match status" value="1"/>
</dbReference>
<dbReference type="Gene3D" id="1.10.287.950">
    <property type="entry name" value="Methyl-accepting chemotaxis protein"/>
    <property type="match status" value="1"/>
</dbReference>
<dbReference type="Pfam" id="PF00015">
    <property type="entry name" value="MCPsignal"/>
    <property type="match status" value="1"/>
</dbReference>
<dbReference type="PANTHER" id="PTHR32089">
    <property type="entry name" value="METHYL-ACCEPTING CHEMOTAXIS PROTEIN MCPB"/>
    <property type="match status" value="1"/>
</dbReference>
<evidence type="ECO:0000313" key="11">
    <source>
        <dbReference type="Proteomes" id="UP000018849"/>
    </source>
</evidence>
<gene>
    <name evidence="10" type="ORF">A245_36739</name>
</gene>
<feature type="domain" description="Methyl-accepting transducer" evidence="9">
    <location>
        <begin position="1"/>
        <end position="88"/>
    </location>
</feature>
<keyword evidence="5" id="KW-1133">Transmembrane helix</keyword>
<feature type="non-terminal residue" evidence="10">
    <location>
        <position position="1"/>
    </location>
</feature>
<dbReference type="AlphaFoldDB" id="A0A656JNG4"/>
<evidence type="ECO:0000256" key="4">
    <source>
        <dbReference type="ARBA" id="ARBA00022692"/>
    </source>
</evidence>
<keyword evidence="2" id="KW-1003">Cell membrane</keyword>
<dbReference type="GO" id="GO:0007165">
    <property type="term" value="P:signal transduction"/>
    <property type="evidence" value="ECO:0007669"/>
    <property type="project" value="UniProtKB-KW"/>
</dbReference>
<dbReference type="PROSITE" id="PS50111">
    <property type="entry name" value="CHEMOTAXIS_TRANSDUC_2"/>
    <property type="match status" value="1"/>
</dbReference>
<keyword evidence="3" id="KW-0488">Methylation</keyword>
<evidence type="ECO:0000256" key="6">
    <source>
        <dbReference type="ARBA" id="ARBA00023136"/>
    </source>
</evidence>
<feature type="non-terminal residue" evidence="10">
    <location>
        <position position="88"/>
    </location>
</feature>
<evidence type="ECO:0000256" key="3">
    <source>
        <dbReference type="ARBA" id="ARBA00022481"/>
    </source>
</evidence>
<evidence type="ECO:0000259" key="9">
    <source>
        <dbReference type="PROSITE" id="PS50111"/>
    </source>
</evidence>